<evidence type="ECO:0000256" key="1">
    <source>
        <dbReference type="ARBA" id="ARBA00004651"/>
    </source>
</evidence>
<dbReference type="GO" id="GO:0005886">
    <property type="term" value="C:plasma membrane"/>
    <property type="evidence" value="ECO:0007669"/>
    <property type="project" value="UniProtKB-SubCell"/>
</dbReference>
<keyword evidence="6 7" id="KW-0472">Membrane</keyword>
<evidence type="ECO:0000256" key="2">
    <source>
        <dbReference type="ARBA" id="ARBA00010792"/>
    </source>
</evidence>
<feature type="transmembrane region" description="Helical" evidence="7">
    <location>
        <begin position="56"/>
        <end position="76"/>
    </location>
</feature>
<keyword evidence="3 7" id="KW-1003">Cell membrane</keyword>
<feature type="domain" description="VTT" evidence="8">
    <location>
        <begin position="37"/>
        <end position="161"/>
    </location>
</feature>
<dbReference type="PANTHER" id="PTHR30353">
    <property type="entry name" value="INNER MEMBRANE PROTEIN DEDA-RELATED"/>
    <property type="match status" value="1"/>
</dbReference>
<sequence length="168" mass="17893">MESLLRPLLDAPAPLVYLVCGLVIMAETALLPGIVLPTLSTLLLMGMLVQRGTLTWWLALPIAVVAAVAGDQLGYLEGRMWGPKLRTSRVARRIGTERWNKAEATVARYGIPAVIIGRCLAGIRTLVPRVAGSSGLPYRRFLAGSCGAAVLWAGVELSAGQFTGWVAL</sequence>
<comment type="subcellular location">
    <subcellularLocation>
        <location evidence="1 7">Cell membrane</location>
        <topology evidence="1 7">Multi-pass membrane protein</topology>
    </subcellularLocation>
</comment>
<evidence type="ECO:0000313" key="10">
    <source>
        <dbReference type="Proteomes" id="UP000285112"/>
    </source>
</evidence>
<comment type="similarity">
    <text evidence="2 7">Belongs to the DedA family.</text>
</comment>
<reference evidence="9 10" key="1">
    <citation type="submission" date="2018-09" db="EMBL/GenBank/DDBJ databases">
        <title>YIM PH 21725 draft genome.</title>
        <authorList>
            <person name="Miao C."/>
        </authorList>
    </citation>
    <scope>NUCLEOTIDE SEQUENCE [LARGE SCALE GENOMIC DNA]</scope>
    <source>
        <strain evidence="10">YIM PH21725</strain>
    </source>
</reference>
<dbReference type="InterPro" id="IPR032818">
    <property type="entry name" value="DedA-like"/>
</dbReference>
<evidence type="ECO:0000313" key="9">
    <source>
        <dbReference type="EMBL" id="RJQ88444.1"/>
    </source>
</evidence>
<evidence type="ECO:0000256" key="4">
    <source>
        <dbReference type="ARBA" id="ARBA00022692"/>
    </source>
</evidence>
<evidence type="ECO:0000256" key="5">
    <source>
        <dbReference type="ARBA" id="ARBA00022989"/>
    </source>
</evidence>
<evidence type="ECO:0000259" key="8">
    <source>
        <dbReference type="Pfam" id="PF09335"/>
    </source>
</evidence>
<accession>A0A419I8G5</accession>
<comment type="caution">
    <text evidence="7">Lacks conserved residue(s) required for the propagation of feature annotation.</text>
</comment>
<keyword evidence="4 7" id="KW-0812">Transmembrane</keyword>
<dbReference type="Pfam" id="PF09335">
    <property type="entry name" value="VTT_dom"/>
    <property type="match status" value="1"/>
</dbReference>
<protein>
    <submittedName>
        <fullName evidence="9">DedA family protein</fullName>
    </submittedName>
</protein>
<keyword evidence="5 7" id="KW-1133">Transmembrane helix</keyword>
<feature type="transmembrane region" description="Helical" evidence="7">
    <location>
        <begin position="15"/>
        <end position="36"/>
    </location>
</feature>
<dbReference type="OrthoDB" id="9813426at2"/>
<dbReference type="EMBL" id="QZFV01000064">
    <property type="protein sequence ID" value="RJQ88444.1"/>
    <property type="molecule type" value="Genomic_DNA"/>
</dbReference>
<name>A0A419I8G5_9PSEU</name>
<evidence type="ECO:0000256" key="7">
    <source>
        <dbReference type="RuleBase" id="RU367016"/>
    </source>
</evidence>
<evidence type="ECO:0000256" key="3">
    <source>
        <dbReference type="ARBA" id="ARBA00022475"/>
    </source>
</evidence>
<keyword evidence="10" id="KW-1185">Reference proteome</keyword>
<dbReference type="PANTHER" id="PTHR30353:SF15">
    <property type="entry name" value="INNER MEMBRANE PROTEIN YABI"/>
    <property type="match status" value="1"/>
</dbReference>
<dbReference type="RefSeq" id="WP_120022458.1">
    <property type="nucleotide sequence ID" value="NZ_QZFV01000064.1"/>
</dbReference>
<dbReference type="Proteomes" id="UP000285112">
    <property type="component" value="Unassembled WGS sequence"/>
</dbReference>
<dbReference type="AlphaFoldDB" id="A0A419I8G5"/>
<gene>
    <name evidence="9" type="ORF">D5S19_06790</name>
</gene>
<evidence type="ECO:0000256" key="6">
    <source>
        <dbReference type="ARBA" id="ARBA00023136"/>
    </source>
</evidence>
<proteinExistence type="inferred from homology"/>
<comment type="caution">
    <text evidence="9">The sequence shown here is derived from an EMBL/GenBank/DDBJ whole genome shotgun (WGS) entry which is preliminary data.</text>
</comment>
<dbReference type="InterPro" id="IPR032816">
    <property type="entry name" value="VTT_dom"/>
</dbReference>
<organism evidence="9 10">
    <name type="scientific">Amycolatopsis panacis</name>
    <dbReference type="NCBI Taxonomy" id="2340917"/>
    <lineage>
        <taxon>Bacteria</taxon>
        <taxon>Bacillati</taxon>
        <taxon>Actinomycetota</taxon>
        <taxon>Actinomycetes</taxon>
        <taxon>Pseudonocardiales</taxon>
        <taxon>Pseudonocardiaceae</taxon>
        <taxon>Amycolatopsis</taxon>
    </lineage>
</organism>